<feature type="transmembrane region" description="Helical" evidence="5">
    <location>
        <begin position="430"/>
        <end position="457"/>
    </location>
</feature>
<dbReference type="PANTHER" id="PTHR42744:SF1">
    <property type="entry name" value="BINDING-PROTEIN-DEPENDENT TRANSPORT SYSTEMS INNER MEMBRANE COMPONENT"/>
    <property type="match status" value="1"/>
</dbReference>
<keyword evidence="4 5" id="KW-0472">Membrane</keyword>
<feature type="domain" description="ABC transmembrane type-1" evidence="6">
    <location>
        <begin position="61"/>
        <end position="256"/>
    </location>
</feature>
<dbReference type="GO" id="GO:0016020">
    <property type="term" value="C:membrane"/>
    <property type="evidence" value="ECO:0007669"/>
    <property type="project" value="UniProtKB-SubCell"/>
</dbReference>
<feature type="transmembrane region" description="Helical" evidence="5">
    <location>
        <begin position="364"/>
        <end position="391"/>
    </location>
</feature>
<dbReference type="CDD" id="cd06261">
    <property type="entry name" value="TM_PBP2"/>
    <property type="match status" value="2"/>
</dbReference>
<feature type="transmembrane region" description="Helical" evidence="5">
    <location>
        <begin position="534"/>
        <end position="556"/>
    </location>
</feature>
<name>A0A5J4L7H7_9ZZZZ</name>
<accession>A0A5J4L7H7</accession>
<sequence>MLKIPISIPALPFRFKLIDAIVLIFIISILSLIIYVASGWRYEMQPSVEISLDPANIPIYSMNSLLRIFLAYILSLVFSIWYGYTANRSRLHEKVMIPLLDILQSIPVLSFLPGVVLAMIAIFPHRRLSIELASILLIFTGQVWNMAFSYYNSINTIPKELIEVTKVFRLSRFVKFLRLDLPFSAIGLVWNSMMSVAGGWFFLMACEMFVLKDRDFRLPGIGSYIQTAANHGDMMHVLYGIGTMIFLIIILDILIWRPLVAWSQKFRMETVQAEDERESFVLNVIRKSSFVEKINCLFVRITKKFEVFYDRISSNSKTPLAWLRKVIKIILFIATIVAISWAGLRAIKLFLSLSVEAYLSVFTAAGFSILRTSAALLIATLWTVPLGVYIGMNPKAARILQPIVQVVASIPATAVFPVILLFLIKLGGGLAMGSIFLMLLGTQWYILFNVIAGASAIPQDLKDTAQLYGLKGIRKWKVLILPGIFPYLVTGLITATGGAWNASIVSEYVTFGGETMKTRGLGSLISESTVSGDFGLLLVSTVVMAFIVVCVNRLVWKRMFAIAQEKYRLE</sequence>
<feature type="transmembrane region" description="Helical" evidence="5">
    <location>
        <begin position="237"/>
        <end position="259"/>
    </location>
</feature>
<dbReference type="EMBL" id="BLAB01000001">
    <property type="protein sequence ID" value="GER94697.1"/>
    <property type="molecule type" value="Genomic_DNA"/>
</dbReference>
<dbReference type="PANTHER" id="PTHR42744">
    <property type="entry name" value="BINDING-PROTEIN-DEPENDENT TRANSPORT SYSTEMS INNER MEMBRANE COMPONENT"/>
    <property type="match status" value="1"/>
</dbReference>
<dbReference type="GO" id="GO:0055085">
    <property type="term" value="P:transmembrane transport"/>
    <property type="evidence" value="ECO:0007669"/>
    <property type="project" value="InterPro"/>
</dbReference>
<feature type="transmembrane region" description="Helical" evidence="5">
    <location>
        <begin position="105"/>
        <end position="124"/>
    </location>
</feature>
<feature type="transmembrane region" description="Helical" evidence="5">
    <location>
        <begin position="403"/>
        <end position="424"/>
    </location>
</feature>
<evidence type="ECO:0000256" key="1">
    <source>
        <dbReference type="ARBA" id="ARBA00004141"/>
    </source>
</evidence>
<protein>
    <submittedName>
        <fullName evidence="7">ABC transporter permease</fullName>
    </submittedName>
</protein>
<comment type="subcellular location">
    <subcellularLocation>
        <location evidence="1">Membrane</location>
        <topology evidence="1">Multi-pass membrane protein</topology>
    </subcellularLocation>
</comment>
<gene>
    <name evidence="7" type="ORF">A45J_2461</name>
</gene>
<dbReference type="AlphaFoldDB" id="A0A5J4L7H7"/>
<evidence type="ECO:0000256" key="4">
    <source>
        <dbReference type="ARBA" id="ARBA00023136"/>
    </source>
</evidence>
<keyword evidence="2 5" id="KW-0812">Transmembrane</keyword>
<evidence type="ECO:0000256" key="3">
    <source>
        <dbReference type="ARBA" id="ARBA00022989"/>
    </source>
</evidence>
<feature type="transmembrane region" description="Helical" evidence="5">
    <location>
        <begin position="179"/>
        <end position="203"/>
    </location>
</feature>
<evidence type="ECO:0000259" key="6">
    <source>
        <dbReference type="PROSITE" id="PS50928"/>
    </source>
</evidence>
<dbReference type="SUPFAM" id="SSF161098">
    <property type="entry name" value="MetI-like"/>
    <property type="match status" value="2"/>
</dbReference>
<dbReference type="Pfam" id="PF00528">
    <property type="entry name" value="BPD_transp_1"/>
    <property type="match status" value="2"/>
</dbReference>
<feature type="transmembrane region" description="Helical" evidence="5">
    <location>
        <begin position="326"/>
        <end position="344"/>
    </location>
</feature>
<evidence type="ECO:0000313" key="7">
    <source>
        <dbReference type="EMBL" id="GER94697.1"/>
    </source>
</evidence>
<feature type="domain" description="ABC transmembrane type-1" evidence="6">
    <location>
        <begin position="365"/>
        <end position="555"/>
    </location>
</feature>
<evidence type="ECO:0000256" key="2">
    <source>
        <dbReference type="ARBA" id="ARBA00022692"/>
    </source>
</evidence>
<organism evidence="7">
    <name type="scientific">hot springs metagenome</name>
    <dbReference type="NCBI Taxonomy" id="433727"/>
    <lineage>
        <taxon>unclassified sequences</taxon>
        <taxon>metagenomes</taxon>
        <taxon>ecological metagenomes</taxon>
    </lineage>
</organism>
<dbReference type="Gene3D" id="1.10.3720.10">
    <property type="entry name" value="MetI-like"/>
    <property type="match status" value="2"/>
</dbReference>
<proteinExistence type="predicted"/>
<reference evidence="7" key="1">
    <citation type="submission" date="2019-10" db="EMBL/GenBank/DDBJ databases">
        <title>Metagenomic sequencing of thiosulfate-disproportionating enrichment culture.</title>
        <authorList>
            <person name="Umezawa K."/>
            <person name="Kojima H."/>
            <person name="Fukui M."/>
        </authorList>
    </citation>
    <scope>NUCLEOTIDE SEQUENCE</scope>
    <source>
        <strain evidence="7">45J</strain>
    </source>
</reference>
<dbReference type="InterPro" id="IPR035906">
    <property type="entry name" value="MetI-like_sf"/>
</dbReference>
<dbReference type="PROSITE" id="PS50928">
    <property type="entry name" value="ABC_TM1"/>
    <property type="match status" value="2"/>
</dbReference>
<keyword evidence="3 5" id="KW-1133">Transmembrane helix</keyword>
<feature type="transmembrane region" description="Helical" evidence="5">
    <location>
        <begin position="60"/>
        <end position="84"/>
    </location>
</feature>
<feature type="transmembrane region" description="Helical" evidence="5">
    <location>
        <begin position="478"/>
        <end position="500"/>
    </location>
</feature>
<feature type="transmembrane region" description="Helical" evidence="5">
    <location>
        <begin position="20"/>
        <end position="40"/>
    </location>
</feature>
<dbReference type="InterPro" id="IPR000515">
    <property type="entry name" value="MetI-like"/>
</dbReference>
<evidence type="ECO:0000256" key="5">
    <source>
        <dbReference type="SAM" id="Phobius"/>
    </source>
</evidence>
<comment type="caution">
    <text evidence="7">The sequence shown here is derived from an EMBL/GenBank/DDBJ whole genome shotgun (WGS) entry which is preliminary data.</text>
</comment>